<protein>
    <submittedName>
        <fullName evidence="3">Pseudouridine synthase</fullName>
    </submittedName>
</protein>
<dbReference type="OrthoDB" id="418349at2759"/>
<evidence type="ECO:0000313" key="3">
    <source>
        <dbReference type="EMBL" id="KAG7358445.1"/>
    </source>
</evidence>
<evidence type="ECO:0000313" key="4">
    <source>
        <dbReference type="Proteomes" id="UP000693970"/>
    </source>
</evidence>
<dbReference type="EMBL" id="JAGRRH010000014">
    <property type="protein sequence ID" value="KAG7358445.1"/>
    <property type="molecule type" value="Genomic_DNA"/>
</dbReference>
<dbReference type="InterPro" id="IPR050188">
    <property type="entry name" value="RluA_PseudoU_synthase"/>
</dbReference>
<dbReference type="PANTHER" id="PTHR21600">
    <property type="entry name" value="MITOCHONDRIAL RNA PSEUDOURIDINE SYNTHASE"/>
    <property type="match status" value="1"/>
</dbReference>
<accession>A0A9K3LA01</accession>
<reference evidence="3" key="1">
    <citation type="journal article" date="2021" name="Sci. Rep.">
        <title>Diploid genomic architecture of Nitzschia inconspicua, an elite biomass production diatom.</title>
        <authorList>
            <person name="Oliver A."/>
            <person name="Podell S."/>
            <person name="Pinowska A."/>
            <person name="Traller J.C."/>
            <person name="Smith S.R."/>
            <person name="McClure R."/>
            <person name="Beliaev A."/>
            <person name="Bohutskyi P."/>
            <person name="Hill E.A."/>
            <person name="Rabines A."/>
            <person name="Zheng H."/>
            <person name="Allen L.Z."/>
            <person name="Kuo A."/>
            <person name="Grigoriev I.V."/>
            <person name="Allen A.E."/>
            <person name="Hazlebeck D."/>
            <person name="Allen E.E."/>
        </authorList>
    </citation>
    <scope>NUCLEOTIDE SEQUENCE</scope>
    <source>
        <strain evidence="3">Hildebrandi</strain>
    </source>
</reference>
<reference evidence="3" key="2">
    <citation type="submission" date="2021-04" db="EMBL/GenBank/DDBJ databases">
        <authorList>
            <person name="Podell S."/>
        </authorList>
    </citation>
    <scope>NUCLEOTIDE SEQUENCE</scope>
    <source>
        <strain evidence="3">Hildebrandi</strain>
    </source>
</reference>
<feature type="domain" description="Pseudouridine synthase RsuA/RluA-like" evidence="2">
    <location>
        <begin position="228"/>
        <end position="410"/>
    </location>
</feature>
<dbReference type="Pfam" id="PF00849">
    <property type="entry name" value="PseudoU_synth_2"/>
    <property type="match status" value="1"/>
</dbReference>
<gene>
    <name evidence="3" type="ORF">IV203_015033</name>
</gene>
<dbReference type="GO" id="GO:0000455">
    <property type="term" value="P:enzyme-directed rRNA pseudouridine synthesis"/>
    <property type="evidence" value="ECO:0007669"/>
    <property type="project" value="TreeGrafter"/>
</dbReference>
<dbReference type="GO" id="GO:0009982">
    <property type="term" value="F:pseudouridine synthase activity"/>
    <property type="evidence" value="ECO:0007669"/>
    <property type="project" value="InterPro"/>
</dbReference>
<dbReference type="PANTHER" id="PTHR21600:SF87">
    <property type="entry name" value="RNA PSEUDOURIDYLATE SYNTHASE DOMAIN-CONTAINING PROTEIN 1"/>
    <property type="match status" value="1"/>
</dbReference>
<dbReference type="InterPro" id="IPR006224">
    <property type="entry name" value="PsdUridine_synth_RluA-like_CS"/>
</dbReference>
<sequence>MAEKWKRLITPRMALIIAIFVSVAFIGSPPAVIVDALSPPSLSLPIPTPKMRASDVYLAMSDVGQPSTTIRNVTKCDRREQERPTNSLSCPAAFASFPFRAKGLQVSYHETDAQSSTATGCILPLQRYHIKNVKDDPNPIDARSFSKQHVLSIPNLDFVVQNLDKLNLSVSSKAMLQKYQEEEQIKTNHISNSDRVNPSFLLNKIRTELQASQPLSTDILQILYCDDHICVVNKPSGVLSVPGARRNPSLANLVHDTLKPPIDVDQTVVHRLDMATSGILVFALSLEALSQLHGDFKERRVYKIYQCLVEGHLPTTSSLEGEIDVALERDHNNPPFMRIAQERNNDNDGLENREGTSINLQHKFWREPPKPSLTEYRILGHETRFGRPITRLEMKPLTGRTHQLRVHTAQVLGSPIIGDDIYGCDTLKDHGPERQLCLHAQKLCIYHPFSGAPMLFEADAPF</sequence>
<comment type="similarity">
    <text evidence="1">Belongs to the pseudouridine synthase RluA family.</text>
</comment>
<dbReference type="InterPro" id="IPR006145">
    <property type="entry name" value="PsdUridine_synth_RsuA/RluA"/>
</dbReference>
<dbReference type="GO" id="GO:0003723">
    <property type="term" value="F:RNA binding"/>
    <property type="evidence" value="ECO:0007669"/>
    <property type="project" value="InterPro"/>
</dbReference>
<organism evidence="3 4">
    <name type="scientific">Nitzschia inconspicua</name>
    <dbReference type="NCBI Taxonomy" id="303405"/>
    <lineage>
        <taxon>Eukaryota</taxon>
        <taxon>Sar</taxon>
        <taxon>Stramenopiles</taxon>
        <taxon>Ochrophyta</taxon>
        <taxon>Bacillariophyta</taxon>
        <taxon>Bacillariophyceae</taxon>
        <taxon>Bacillariophycidae</taxon>
        <taxon>Bacillariales</taxon>
        <taxon>Bacillariaceae</taxon>
        <taxon>Nitzschia</taxon>
    </lineage>
</organism>
<keyword evidence="4" id="KW-1185">Reference proteome</keyword>
<dbReference type="AlphaFoldDB" id="A0A9K3LA01"/>
<evidence type="ECO:0000259" key="2">
    <source>
        <dbReference type="Pfam" id="PF00849"/>
    </source>
</evidence>
<name>A0A9K3LA01_9STRA</name>
<dbReference type="PROSITE" id="PS01129">
    <property type="entry name" value="PSI_RLU"/>
    <property type="match status" value="1"/>
</dbReference>
<dbReference type="Proteomes" id="UP000693970">
    <property type="component" value="Unassembled WGS sequence"/>
</dbReference>
<dbReference type="CDD" id="cd02869">
    <property type="entry name" value="PseudoU_synth_RluA_like"/>
    <property type="match status" value="1"/>
</dbReference>
<comment type="caution">
    <text evidence="3">The sequence shown here is derived from an EMBL/GenBank/DDBJ whole genome shotgun (WGS) entry which is preliminary data.</text>
</comment>
<proteinExistence type="inferred from homology"/>
<evidence type="ECO:0000256" key="1">
    <source>
        <dbReference type="ARBA" id="ARBA00010876"/>
    </source>
</evidence>